<keyword evidence="3 6" id="KW-0479">Metal-binding</keyword>
<dbReference type="GO" id="GO:0016829">
    <property type="term" value="F:lyase activity"/>
    <property type="evidence" value="ECO:0007669"/>
    <property type="project" value="UniProtKB-KW"/>
</dbReference>
<dbReference type="GO" id="GO:0006107">
    <property type="term" value="P:oxaloacetate metabolic process"/>
    <property type="evidence" value="ECO:0007669"/>
    <property type="project" value="TreeGrafter"/>
</dbReference>
<dbReference type="RefSeq" id="WP_160765597.1">
    <property type="nucleotide sequence ID" value="NZ_WUPT01000004.1"/>
</dbReference>
<evidence type="ECO:0000256" key="5">
    <source>
        <dbReference type="PIRSR" id="PIRSR015582-1"/>
    </source>
</evidence>
<feature type="binding site" evidence="6">
    <location>
        <position position="121"/>
    </location>
    <ligand>
        <name>Mg(2+)</name>
        <dbReference type="ChEBI" id="CHEBI:18420"/>
    </ligand>
</feature>
<protein>
    <submittedName>
        <fullName evidence="8">CoA ester lyase</fullName>
    </submittedName>
</protein>
<evidence type="ECO:0000256" key="3">
    <source>
        <dbReference type="ARBA" id="ARBA00022723"/>
    </source>
</evidence>
<dbReference type="SUPFAM" id="SSF51621">
    <property type="entry name" value="Phosphoenolpyruvate/pyruvate domain"/>
    <property type="match status" value="1"/>
</dbReference>
<comment type="similarity">
    <text evidence="2">Belongs to the HpcH/HpaI aldolase family.</text>
</comment>
<feature type="domain" description="HpcH/HpaI aldolase/citrate lyase" evidence="7">
    <location>
        <begin position="8"/>
        <end position="215"/>
    </location>
</feature>
<dbReference type="EMBL" id="WUPT01000004">
    <property type="protein sequence ID" value="MXQ09670.1"/>
    <property type="molecule type" value="Genomic_DNA"/>
</dbReference>
<dbReference type="PANTHER" id="PTHR32308:SF10">
    <property type="entry name" value="CITRATE LYASE SUBUNIT BETA"/>
    <property type="match status" value="1"/>
</dbReference>
<name>A0A7C9IQT4_9RHOB</name>
<keyword evidence="8" id="KW-0456">Lyase</keyword>
<comment type="caution">
    <text evidence="8">The sequence shown here is derived from an EMBL/GenBank/DDBJ whole genome shotgun (WGS) entry which is preliminary data.</text>
</comment>
<evidence type="ECO:0000259" key="7">
    <source>
        <dbReference type="Pfam" id="PF03328"/>
    </source>
</evidence>
<keyword evidence="4 6" id="KW-0460">Magnesium</keyword>
<dbReference type="AlphaFoldDB" id="A0A7C9IQT4"/>
<dbReference type="InterPro" id="IPR015813">
    <property type="entry name" value="Pyrv/PenolPyrv_kinase-like_dom"/>
</dbReference>
<dbReference type="InterPro" id="IPR005000">
    <property type="entry name" value="Aldolase/citrate-lyase_domain"/>
</dbReference>
<feature type="binding site" evidence="5">
    <location>
        <position position="69"/>
    </location>
    <ligand>
        <name>substrate</name>
    </ligand>
</feature>
<keyword evidence="9" id="KW-1185">Reference proteome</keyword>
<evidence type="ECO:0000256" key="4">
    <source>
        <dbReference type="ARBA" id="ARBA00022842"/>
    </source>
</evidence>
<comment type="cofactor">
    <cofactor evidence="1">
        <name>Mg(2+)</name>
        <dbReference type="ChEBI" id="CHEBI:18420"/>
    </cofactor>
</comment>
<sequence>MAAEALYRSVLYIPASRARAMDKARGLDADAIIFDLEDAVSPDEKPAARAALAEELRIGGYGHRQRIVRINGLDTDWGRDDAEAVAGMDCDGVLLPKVDSPGLVDALAALVPGKPLWCMMETPRGALNALAIADHTAVAGFVLGTNDLAKELGCATGGDRSPMLTTIQLCLAAARAAGIVCVDGVYNAFKDAEGLAAECVQGRAWGMDGKTLIHPAQIEIANSVFAPGDEEVALAEKQIEAFDEAVRRGEGVAVVDGKIVENLHIETARKTLARAGAIRARETS</sequence>
<dbReference type="GO" id="GO:0000287">
    <property type="term" value="F:magnesium ion binding"/>
    <property type="evidence" value="ECO:0007669"/>
    <property type="project" value="TreeGrafter"/>
</dbReference>
<gene>
    <name evidence="8" type="ORF">GQ651_17635</name>
</gene>
<evidence type="ECO:0000313" key="8">
    <source>
        <dbReference type="EMBL" id="MXQ09670.1"/>
    </source>
</evidence>
<dbReference type="InterPro" id="IPR040442">
    <property type="entry name" value="Pyrv_kinase-like_dom_sf"/>
</dbReference>
<dbReference type="Proteomes" id="UP000480350">
    <property type="component" value="Unassembled WGS sequence"/>
</dbReference>
<reference evidence="8 9" key="1">
    <citation type="submission" date="2019-12" db="EMBL/GenBank/DDBJ databases">
        <authorList>
            <person name="Lee S.D."/>
        </authorList>
    </citation>
    <scope>NUCLEOTIDE SEQUENCE [LARGE SCALE GENOMIC DNA]</scope>
    <source>
        <strain evidence="8 9">GH1-50</strain>
    </source>
</reference>
<feature type="binding site" evidence="6">
    <location>
        <position position="147"/>
    </location>
    <ligand>
        <name>Mg(2+)</name>
        <dbReference type="ChEBI" id="CHEBI:18420"/>
    </ligand>
</feature>
<evidence type="ECO:0000313" key="9">
    <source>
        <dbReference type="Proteomes" id="UP000480350"/>
    </source>
</evidence>
<evidence type="ECO:0000256" key="6">
    <source>
        <dbReference type="PIRSR" id="PIRSR015582-2"/>
    </source>
</evidence>
<dbReference type="PANTHER" id="PTHR32308">
    <property type="entry name" value="LYASE BETA SUBUNIT, PUTATIVE (AFU_ORTHOLOGUE AFUA_4G13030)-RELATED"/>
    <property type="match status" value="1"/>
</dbReference>
<dbReference type="PIRSF" id="PIRSF015582">
    <property type="entry name" value="Cit_lyase_B"/>
    <property type="match status" value="1"/>
</dbReference>
<feature type="binding site" evidence="5">
    <location>
        <position position="121"/>
    </location>
    <ligand>
        <name>substrate</name>
    </ligand>
</feature>
<organism evidence="8 9">
    <name type="scientific">Kangsaoukella pontilimi</name>
    <dbReference type="NCBI Taxonomy" id="2691042"/>
    <lineage>
        <taxon>Bacteria</taxon>
        <taxon>Pseudomonadati</taxon>
        <taxon>Pseudomonadota</taxon>
        <taxon>Alphaproteobacteria</taxon>
        <taxon>Rhodobacterales</taxon>
        <taxon>Paracoccaceae</taxon>
        <taxon>Kangsaoukella</taxon>
    </lineage>
</organism>
<proteinExistence type="inferred from homology"/>
<accession>A0A7C9IQT4</accession>
<reference evidence="8 9" key="2">
    <citation type="submission" date="2020-03" db="EMBL/GenBank/DDBJ databases">
        <title>Kangsaoukella pontilimi gen. nov., sp. nov., a new member of the family Rhodobacteraceae isolated from a tidal mudflat.</title>
        <authorList>
            <person name="Kim I.S."/>
        </authorList>
    </citation>
    <scope>NUCLEOTIDE SEQUENCE [LARGE SCALE GENOMIC DNA]</scope>
    <source>
        <strain evidence="8 9">GH1-50</strain>
    </source>
</reference>
<dbReference type="InterPro" id="IPR011206">
    <property type="entry name" value="Citrate_lyase_beta/mcl1/mcl2"/>
</dbReference>
<evidence type="ECO:0000256" key="1">
    <source>
        <dbReference type="ARBA" id="ARBA00001946"/>
    </source>
</evidence>
<dbReference type="Pfam" id="PF03328">
    <property type="entry name" value="HpcH_HpaI"/>
    <property type="match status" value="1"/>
</dbReference>
<evidence type="ECO:0000256" key="2">
    <source>
        <dbReference type="ARBA" id="ARBA00005568"/>
    </source>
</evidence>
<dbReference type="Gene3D" id="3.20.20.60">
    <property type="entry name" value="Phosphoenolpyruvate-binding domains"/>
    <property type="match status" value="1"/>
</dbReference>